<dbReference type="PANTHER" id="PTHR19836:SF19">
    <property type="entry name" value="SMALL RIBOSOMAL SUBUNIT PROTEIN US14M"/>
    <property type="match status" value="1"/>
</dbReference>
<name>A0A0U2L5L4_FISSO</name>
<keyword evidence="3" id="KW-0687">Ribonucleoprotein</keyword>
<keyword evidence="2 4" id="KW-0689">Ribosomal protein</keyword>
<dbReference type="PANTHER" id="PTHR19836">
    <property type="entry name" value="30S RIBOSOMAL PROTEIN S14"/>
    <property type="match status" value="1"/>
</dbReference>
<comment type="similarity">
    <text evidence="1">Belongs to the universal ribosomal protein uS14 family.</text>
</comment>
<reference evidence="4" key="1">
    <citation type="journal article" date="2015" name="Mitochondrial DNA">
        <title>Complete mitochondrial genome of Fistulifera solaris (Bacillariophycidae).</title>
        <authorList>
            <person name="Tang X."/>
            <person name="Bi G."/>
        </authorList>
    </citation>
    <scope>NUCLEOTIDE SEQUENCE</scope>
</reference>
<keyword evidence="4" id="KW-0496">Mitochondrion</keyword>
<evidence type="ECO:0000256" key="1">
    <source>
        <dbReference type="ARBA" id="ARBA00009083"/>
    </source>
</evidence>
<dbReference type="SUPFAM" id="SSF57716">
    <property type="entry name" value="Glucocorticoid receptor-like (DNA-binding domain)"/>
    <property type="match status" value="1"/>
</dbReference>
<evidence type="ECO:0000256" key="3">
    <source>
        <dbReference type="ARBA" id="ARBA00023274"/>
    </source>
</evidence>
<organism evidence="4">
    <name type="scientific">Fistulifera solaris</name>
    <name type="common">Oleaginous diatom</name>
    <dbReference type="NCBI Taxonomy" id="1519565"/>
    <lineage>
        <taxon>Eukaryota</taxon>
        <taxon>Sar</taxon>
        <taxon>Stramenopiles</taxon>
        <taxon>Ochrophyta</taxon>
        <taxon>Bacillariophyta</taxon>
        <taxon>Bacillariophyceae</taxon>
        <taxon>Bacillariophycidae</taxon>
        <taxon>Naviculales</taxon>
        <taxon>Naviculaceae</taxon>
        <taxon>Fistulifera</taxon>
    </lineage>
</organism>
<protein>
    <submittedName>
        <fullName evidence="4">Ribosomal protein S14</fullName>
    </submittedName>
</protein>
<evidence type="ECO:0000256" key="2">
    <source>
        <dbReference type="ARBA" id="ARBA00022980"/>
    </source>
</evidence>
<dbReference type="AlphaFoldDB" id="A0A0U2L5L4"/>
<dbReference type="GO" id="GO:0005737">
    <property type="term" value="C:cytoplasm"/>
    <property type="evidence" value="ECO:0007669"/>
    <property type="project" value="UniProtKB-ARBA"/>
</dbReference>
<gene>
    <name evidence="4" type="primary">rps14</name>
</gene>
<dbReference type="GO" id="GO:0006412">
    <property type="term" value="P:translation"/>
    <property type="evidence" value="ECO:0007669"/>
    <property type="project" value="InterPro"/>
</dbReference>
<dbReference type="GeneID" id="26039326"/>
<dbReference type="GO" id="GO:0015935">
    <property type="term" value="C:small ribosomal subunit"/>
    <property type="evidence" value="ECO:0007669"/>
    <property type="project" value="TreeGrafter"/>
</dbReference>
<dbReference type="EMBL" id="KT363689">
    <property type="protein sequence ID" value="ALG35785.1"/>
    <property type="molecule type" value="Genomic_DNA"/>
</dbReference>
<sequence length="99" mass="11821">MKKLFAKDKKLRSQFSEIEKKYLILKSIYKNSNFFTLVRWNAYLKLNLLSTTNNKTKFSNRCVATINKKRFNKNTNFSRHVLLKLIRLGKINGMKKSSW</sequence>
<geneLocation type="mitochondrion" evidence="4"/>
<proteinExistence type="inferred from homology"/>
<dbReference type="GO" id="GO:0003735">
    <property type="term" value="F:structural constituent of ribosome"/>
    <property type="evidence" value="ECO:0007669"/>
    <property type="project" value="InterPro"/>
</dbReference>
<dbReference type="Gene3D" id="1.10.287.1480">
    <property type="match status" value="1"/>
</dbReference>
<accession>A0A0U2L5L4</accession>
<dbReference type="InterPro" id="IPR001209">
    <property type="entry name" value="Ribosomal_uS14"/>
</dbReference>
<dbReference type="RefSeq" id="YP_009167317.1">
    <property type="nucleotide sequence ID" value="NC_027978.1"/>
</dbReference>
<evidence type="ECO:0000313" key="4">
    <source>
        <dbReference type="EMBL" id="ALG35785.1"/>
    </source>
</evidence>